<dbReference type="GO" id="GO:0000160">
    <property type="term" value="P:phosphorelay signal transduction system"/>
    <property type="evidence" value="ECO:0007669"/>
    <property type="project" value="InterPro"/>
</dbReference>
<gene>
    <name evidence="3" type="ORF">UABAM_04542</name>
</gene>
<keyword evidence="4" id="KW-1185">Reference proteome</keyword>
<keyword evidence="3" id="KW-0418">Kinase</keyword>
<evidence type="ECO:0000256" key="1">
    <source>
        <dbReference type="PROSITE-ProRule" id="PRU00169"/>
    </source>
</evidence>
<dbReference type="AlphaFoldDB" id="A0A5S9IR89"/>
<dbReference type="InterPro" id="IPR052048">
    <property type="entry name" value="ST_Response_Regulator"/>
</dbReference>
<dbReference type="KEGG" id="uam:UABAM_04542"/>
<dbReference type="PANTHER" id="PTHR43228">
    <property type="entry name" value="TWO-COMPONENT RESPONSE REGULATOR"/>
    <property type="match status" value="1"/>
</dbReference>
<name>A0A5S9IR89_UABAM</name>
<dbReference type="InterPro" id="IPR001789">
    <property type="entry name" value="Sig_transdc_resp-reg_receiver"/>
</dbReference>
<dbReference type="CDD" id="cd17546">
    <property type="entry name" value="REC_hyHK_CKI1_RcsC-like"/>
    <property type="match status" value="1"/>
</dbReference>
<sequence length="132" mass="15493">MNSKYKILIVDDKWENRFFLRTIMENIPAIELLEVENGKEAIDAWHNWQPNLIWMDMCMPIMNGFEATKTIRKLDTSCKTKIIAISAFSSKEDRKKISQLGCDDFVKKPCRIVEIHNCLKRHVPEIILPKDD</sequence>
<proteinExistence type="predicted"/>
<protein>
    <submittedName>
        <fullName evidence="3">Histidine kinase</fullName>
    </submittedName>
</protein>
<dbReference type="EMBL" id="AP019860">
    <property type="protein sequence ID" value="BBM86156.1"/>
    <property type="molecule type" value="Genomic_DNA"/>
</dbReference>
<evidence type="ECO:0000313" key="3">
    <source>
        <dbReference type="EMBL" id="BBM86156.1"/>
    </source>
</evidence>
<dbReference type="SUPFAM" id="SSF52172">
    <property type="entry name" value="CheY-like"/>
    <property type="match status" value="1"/>
</dbReference>
<organism evidence="3 4">
    <name type="scientific">Uabimicrobium amorphum</name>
    <dbReference type="NCBI Taxonomy" id="2596890"/>
    <lineage>
        <taxon>Bacteria</taxon>
        <taxon>Pseudomonadati</taxon>
        <taxon>Planctomycetota</taxon>
        <taxon>Candidatus Uabimicrobiia</taxon>
        <taxon>Candidatus Uabimicrobiales</taxon>
        <taxon>Candidatus Uabimicrobiaceae</taxon>
        <taxon>Candidatus Uabimicrobium</taxon>
    </lineage>
</organism>
<dbReference type="Pfam" id="PF00072">
    <property type="entry name" value="Response_reg"/>
    <property type="match status" value="1"/>
</dbReference>
<keyword evidence="1" id="KW-0597">Phosphoprotein</keyword>
<evidence type="ECO:0000313" key="4">
    <source>
        <dbReference type="Proteomes" id="UP000326354"/>
    </source>
</evidence>
<accession>A0A5S9IR89</accession>
<reference evidence="3 4" key="1">
    <citation type="submission" date="2019-08" db="EMBL/GenBank/DDBJ databases">
        <title>Complete genome sequence of Candidatus Uab amorphum.</title>
        <authorList>
            <person name="Shiratori T."/>
            <person name="Suzuki S."/>
            <person name="Kakizawa Y."/>
            <person name="Ishida K."/>
        </authorList>
    </citation>
    <scope>NUCLEOTIDE SEQUENCE [LARGE SCALE GENOMIC DNA]</scope>
    <source>
        <strain evidence="3 4">SRT547</strain>
    </source>
</reference>
<evidence type="ECO:0000259" key="2">
    <source>
        <dbReference type="PROSITE" id="PS50110"/>
    </source>
</evidence>
<dbReference type="InterPro" id="IPR011006">
    <property type="entry name" value="CheY-like_superfamily"/>
</dbReference>
<dbReference type="RefSeq" id="WP_173013500.1">
    <property type="nucleotide sequence ID" value="NZ_AP019860.1"/>
</dbReference>
<keyword evidence="3" id="KW-0808">Transferase</keyword>
<dbReference type="GO" id="GO:0016301">
    <property type="term" value="F:kinase activity"/>
    <property type="evidence" value="ECO:0007669"/>
    <property type="project" value="UniProtKB-KW"/>
</dbReference>
<dbReference type="Gene3D" id="3.40.50.2300">
    <property type="match status" value="1"/>
</dbReference>
<dbReference type="SMART" id="SM00448">
    <property type="entry name" value="REC"/>
    <property type="match status" value="1"/>
</dbReference>
<feature type="modified residue" description="4-aspartylphosphate" evidence="1">
    <location>
        <position position="56"/>
    </location>
</feature>
<dbReference type="PROSITE" id="PS50110">
    <property type="entry name" value="RESPONSE_REGULATORY"/>
    <property type="match status" value="1"/>
</dbReference>
<feature type="domain" description="Response regulatory" evidence="2">
    <location>
        <begin position="6"/>
        <end position="123"/>
    </location>
</feature>
<dbReference type="Proteomes" id="UP000326354">
    <property type="component" value="Chromosome"/>
</dbReference>
<dbReference type="PANTHER" id="PTHR43228:SF1">
    <property type="entry name" value="TWO-COMPONENT RESPONSE REGULATOR ARR22"/>
    <property type="match status" value="1"/>
</dbReference>